<dbReference type="RefSeq" id="WP_109241861.1">
    <property type="nucleotide sequence ID" value="NZ_CP123971.1"/>
</dbReference>
<gene>
    <name evidence="1" type="ORF">DB362_04420</name>
    <name evidence="2" type="ORF">QFE45_04270</name>
</gene>
<evidence type="ECO:0000313" key="2">
    <source>
        <dbReference type="EMBL" id="WII29329.1"/>
    </source>
</evidence>
<organism evidence="1 3">
    <name type="scientific">Ligilactobacillus salivarius</name>
    <dbReference type="NCBI Taxonomy" id="1624"/>
    <lineage>
        <taxon>Bacteria</taxon>
        <taxon>Bacillati</taxon>
        <taxon>Bacillota</taxon>
        <taxon>Bacilli</taxon>
        <taxon>Lactobacillales</taxon>
        <taxon>Lactobacillaceae</taxon>
        <taxon>Ligilactobacillus</taxon>
    </lineage>
</organism>
<dbReference type="Proteomes" id="UP001231316">
    <property type="component" value="Chromosome"/>
</dbReference>
<accession>A0A2U2M8K7</accession>
<evidence type="ECO:0000313" key="1">
    <source>
        <dbReference type="EMBL" id="PWG53168.1"/>
    </source>
</evidence>
<reference evidence="1 3" key="1">
    <citation type="submission" date="2018-05" db="EMBL/GenBank/DDBJ databases">
        <title>Lactobacillus salivarius genome sequencing and assembly.</title>
        <authorList>
            <person name="Audisio C."/>
            <person name="Albarracin L."/>
            <person name="Torres M.J."/>
            <person name="Hebert E.M."/>
            <person name="Saavedra L."/>
        </authorList>
    </citation>
    <scope>NUCLEOTIDE SEQUENCE [LARGE SCALE GENOMIC DNA]</scope>
    <source>
        <strain evidence="1 3">A3iob</strain>
    </source>
</reference>
<proteinExistence type="predicted"/>
<name>A0A2U2M8K7_9LACO</name>
<reference evidence="2" key="2">
    <citation type="submission" date="2023-04" db="EMBL/GenBank/DDBJ databases">
        <title>Four porcine-derived lactic acid bacteria strains analyses and their evaluation as potential probiotics based on genomics.</title>
        <authorList>
            <person name="Niu D."/>
        </authorList>
    </citation>
    <scope>NUCLEOTIDE SEQUENCE</scope>
    <source>
        <strain evidence="2">ZSA5</strain>
    </source>
</reference>
<sequence>MTNNAFVAILLGCGSYDISSFFEKLDRYEDTVFSEDYEFTYQKLIEKVKEDYGKNYDIDSFNKELDLMAIESALDQVESSDKFEELVWNGLNGYYSCSNNFFGFDNEKELKKFEEWRKFSELLPLVTWQK</sequence>
<dbReference type="AlphaFoldDB" id="A0A2U2M8K7"/>
<protein>
    <submittedName>
        <fullName evidence="1">Uncharacterized protein</fullName>
    </submittedName>
</protein>
<dbReference type="Proteomes" id="UP000245607">
    <property type="component" value="Unassembled WGS sequence"/>
</dbReference>
<dbReference type="EMBL" id="QFAS01000005">
    <property type="protein sequence ID" value="PWG53168.1"/>
    <property type="molecule type" value="Genomic_DNA"/>
</dbReference>
<dbReference type="EMBL" id="CP123971">
    <property type="protein sequence ID" value="WII29329.1"/>
    <property type="molecule type" value="Genomic_DNA"/>
</dbReference>
<evidence type="ECO:0000313" key="3">
    <source>
        <dbReference type="Proteomes" id="UP000245607"/>
    </source>
</evidence>